<dbReference type="Proteomes" id="UP000249577">
    <property type="component" value="Unassembled WGS sequence"/>
</dbReference>
<feature type="transmembrane region" description="Helical" evidence="6">
    <location>
        <begin position="232"/>
        <end position="263"/>
    </location>
</feature>
<dbReference type="CDD" id="cd06581">
    <property type="entry name" value="TM_PBP1_LivM_like"/>
    <property type="match status" value="1"/>
</dbReference>
<feature type="transmembrane region" description="Helical" evidence="6">
    <location>
        <begin position="143"/>
        <end position="161"/>
    </location>
</feature>
<keyword evidence="3 6" id="KW-0812">Transmembrane</keyword>
<reference evidence="7 8" key="1">
    <citation type="submission" date="2017-08" db="EMBL/GenBank/DDBJ databases">
        <title>Infants hospitalized years apart are colonized by the same room-sourced microbial strains.</title>
        <authorList>
            <person name="Brooks B."/>
            <person name="Olm M.R."/>
            <person name="Firek B.A."/>
            <person name="Baker R."/>
            <person name="Thomas B.C."/>
            <person name="Morowitz M.J."/>
            <person name="Banfield J.F."/>
        </authorList>
    </citation>
    <scope>NUCLEOTIDE SEQUENCE [LARGE SCALE GENOMIC DNA]</scope>
    <source>
        <strain evidence="7">S2_005_003_R2_43</strain>
    </source>
</reference>
<keyword evidence="4 6" id="KW-1133">Transmembrane helix</keyword>
<dbReference type="NCBIfam" id="TIGR03408">
    <property type="entry name" value="urea_trans_UrtC"/>
    <property type="match status" value="1"/>
</dbReference>
<dbReference type="PANTHER" id="PTHR30482:SF4">
    <property type="entry name" value="SLR1201 PROTEIN"/>
    <property type="match status" value="1"/>
</dbReference>
<gene>
    <name evidence="7" type="primary">urtC</name>
    <name evidence="7" type="ORF">DI565_05335</name>
</gene>
<protein>
    <submittedName>
        <fullName evidence="7">Urea ABC transporter permease subunit UrtC</fullName>
    </submittedName>
</protein>
<dbReference type="Pfam" id="PF02653">
    <property type="entry name" value="BPD_transp_2"/>
    <property type="match status" value="1"/>
</dbReference>
<feature type="transmembrane region" description="Helical" evidence="6">
    <location>
        <begin position="41"/>
        <end position="61"/>
    </location>
</feature>
<comment type="caution">
    <text evidence="7">The sequence shown here is derived from an EMBL/GenBank/DDBJ whole genome shotgun (WGS) entry which is preliminary data.</text>
</comment>
<dbReference type="AlphaFoldDB" id="A0A2W5KRR8"/>
<evidence type="ECO:0000256" key="5">
    <source>
        <dbReference type="ARBA" id="ARBA00023136"/>
    </source>
</evidence>
<dbReference type="EMBL" id="QFPN01000002">
    <property type="protein sequence ID" value="PZQ18128.1"/>
    <property type="molecule type" value="Genomic_DNA"/>
</dbReference>
<feature type="transmembrane region" description="Helical" evidence="6">
    <location>
        <begin position="313"/>
        <end position="331"/>
    </location>
</feature>
<feature type="transmembrane region" description="Helical" evidence="6">
    <location>
        <begin position="114"/>
        <end position="136"/>
    </location>
</feature>
<keyword evidence="2" id="KW-1003">Cell membrane</keyword>
<sequence>MGNLYHNKTAQWIVYAAFFAGLALVPSFVDDSFLLNQLATYGVYGMLALSISLCWGFGGILNLGQGIAFGLGAYGMAMTMQMQSQDAANPIPPFMLNNSLDYLPLIWQPFQNTVTGLILAVLVPTLFCAIFGGIMFRARVSGPFFAIMTLAMLSAFYTIILDRQPYTGGVNGITPPSPFQFAGLEFDPYSPIAYWTVFGFLLAATVIAKLITQSSFGLVTQAIRDDAERVRFLGYSVAGYETVIYTVSGLIAAVAGCCFVMLVQYVSPAQLDVGFSLSMVIWAAIGGRLSLLGAMCGAFLIQGAQSYLGDTFLATWLLILGGFFIIVVRFLPNGLASLLEAALGMLATKTRKTSSAEPNGDAKPMPAE</sequence>
<dbReference type="PANTHER" id="PTHR30482">
    <property type="entry name" value="HIGH-AFFINITY BRANCHED-CHAIN AMINO ACID TRANSPORT SYSTEM PERMEASE"/>
    <property type="match status" value="1"/>
</dbReference>
<keyword evidence="5 6" id="KW-0472">Membrane</keyword>
<evidence type="ECO:0000256" key="4">
    <source>
        <dbReference type="ARBA" id="ARBA00022989"/>
    </source>
</evidence>
<dbReference type="InterPro" id="IPR001851">
    <property type="entry name" value="ABC_transp_permease"/>
</dbReference>
<organism evidence="7 8">
    <name type="scientific">Ancylobacter novellus</name>
    <name type="common">Thiobacillus novellus</name>
    <dbReference type="NCBI Taxonomy" id="921"/>
    <lineage>
        <taxon>Bacteria</taxon>
        <taxon>Pseudomonadati</taxon>
        <taxon>Pseudomonadota</taxon>
        <taxon>Alphaproteobacteria</taxon>
        <taxon>Hyphomicrobiales</taxon>
        <taxon>Xanthobacteraceae</taxon>
        <taxon>Ancylobacter</taxon>
    </lineage>
</organism>
<evidence type="ECO:0000256" key="6">
    <source>
        <dbReference type="SAM" id="Phobius"/>
    </source>
</evidence>
<name>A0A2W5KRR8_ANCNO</name>
<feature type="transmembrane region" description="Helical" evidence="6">
    <location>
        <begin position="192"/>
        <end position="211"/>
    </location>
</feature>
<dbReference type="GO" id="GO:0015658">
    <property type="term" value="F:branched-chain amino acid transmembrane transporter activity"/>
    <property type="evidence" value="ECO:0007669"/>
    <property type="project" value="InterPro"/>
</dbReference>
<feature type="transmembrane region" description="Helical" evidence="6">
    <location>
        <begin position="275"/>
        <end position="301"/>
    </location>
</feature>
<dbReference type="InterPro" id="IPR043428">
    <property type="entry name" value="LivM-like"/>
</dbReference>
<dbReference type="GO" id="GO:0005886">
    <property type="term" value="C:plasma membrane"/>
    <property type="evidence" value="ECO:0007669"/>
    <property type="project" value="UniProtKB-SubCell"/>
</dbReference>
<feature type="transmembrane region" description="Helical" evidence="6">
    <location>
        <begin position="12"/>
        <end position="29"/>
    </location>
</feature>
<evidence type="ECO:0000313" key="8">
    <source>
        <dbReference type="Proteomes" id="UP000249577"/>
    </source>
</evidence>
<evidence type="ECO:0000256" key="1">
    <source>
        <dbReference type="ARBA" id="ARBA00004651"/>
    </source>
</evidence>
<dbReference type="InterPro" id="IPR017778">
    <property type="entry name" value="ABC_transptr_urea_perm_UrtC"/>
</dbReference>
<evidence type="ECO:0000256" key="2">
    <source>
        <dbReference type="ARBA" id="ARBA00022475"/>
    </source>
</evidence>
<accession>A0A2W5KRR8</accession>
<proteinExistence type="predicted"/>
<evidence type="ECO:0000256" key="3">
    <source>
        <dbReference type="ARBA" id="ARBA00022692"/>
    </source>
</evidence>
<comment type="subcellular location">
    <subcellularLocation>
        <location evidence="1">Cell membrane</location>
        <topology evidence="1">Multi-pass membrane protein</topology>
    </subcellularLocation>
</comment>
<evidence type="ECO:0000313" key="7">
    <source>
        <dbReference type="EMBL" id="PZQ18128.1"/>
    </source>
</evidence>